<gene>
    <name evidence="1" type="ORF">HYPSUDRAFT_101276</name>
</gene>
<dbReference type="Proteomes" id="UP000054270">
    <property type="component" value="Unassembled WGS sequence"/>
</dbReference>
<evidence type="ECO:0000313" key="1">
    <source>
        <dbReference type="EMBL" id="KJA18874.1"/>
    </source>
</evidence>
<reference evidence="2" key="1">
    <citation type="submission" date="2014-04" db="EMBL/GenBank/DDBJ databases">
        <title>Evolutionary Origins and Diversification of the Mycorrhizal Mutualists.</title>
        <authorList>
            <consortium name="DOE Joint Genome Institute"/>
            <consortium name="Mycorrhizal Genomics Consortium"/>
            <person name="Kohler A."/>
            <person name="Kuo A."/>
            <person name="Nagy L.G."/>
            <person name="Floudas D."/>
            <person name="Copeland A."/>
            <person name="Barry K.W."/>
            <person name="Cichocki N."/>
            <person name="Veneault-Fourrey C."/>
            <person name="LaButti K."/>
            <person name="Lindquist E.A."/>
            <person name="Lipzen A."/>
            <person name="Lundell T."/>
            <person name="Morin E."/>
            <person name="Murat C."/>
            <person name="Riley R."/>
            <person name="Ohm R."/>
            <person name="Sun H."/>
            <person name="Tunlid A."/>
            <person name="Henrissat B."/>
            <person name="Grigoriev I.V."/>
            <person name="Hibbett D.S."/>
            <person name="Martin F."/>
        </authorList>
    </citation>
    <scope>NUCLEOTIDE SEQUENCE [LARGE SCALE GENOMIC DNA]</scope>
    <source>
        <strain evidence="2">FD-334 SS-4</strain>
    </source>
</reference>
<name>A0A0D2NJ16_HYPSF</name>
<proteinExistence type="predicted"/>
<feature type="non-terminal residue" evidence="1">
    <location>
        <position position="1"/>
    </location>
</feature>
<sequence>FDSINLKVDEFLHGFSWGDYACTRNSKIRIERKVFFASPKLLSIIQRWAIPPRQKDSSHARATGGSVTMNKFALQALN</sequence>
<evidence type="ECO:0000313" key="2">
    <source>
        <dbReference type="Proteomes" id="UP000054270"/>
    </source>
</evidence>
<organism evidence="1 2">
    <name type="scientific">Hypholoma sublateritium (strain FD-334 SS-4)</name>
    <dbReference type="NCBI Taxonomy" id="945553"/>
    <lineage>
        <taxon>Eukaryota</taxon>
        <taxon>Fungi</taxon>
        <taxon>Dikarya</taxon>
        <taxon>Basidiomycota</taxon>
        <taxon>Agaricomycotina</taxon>
        <taxon>Agaricomycetes</taxon>
        <taxon>Agaricomycetidae</taxon>
        <taxon>Agaricales</taxon>
        <taxon>Agaricineae</taxon>
        <taxon>Strophariaceae</taxon>
        <taxon>Hypholoma</taxon>
    </lineage>
</organism>
<accession>A0A0D2NJ16</accession>
<dbReference type="AlphaFoldDB" id="A0A0D2NJ16"/>
<dbReference type="OrthoDB" id="3203379at2759"/>
<feature type="non-terminal residue" evidence="1">
    <location>
        <position position="78"/>
    </location>
</feature>
<dbReference type="STRING" id="945553.A0A0D2NJ16"/>
<dbReference type="EMBL" id="KN817583">
    <property type="protein sequence ID" value="KJA18874.1"/>
    <property type="molecule type" value="Genomic_DNA"/>
</dbReference>
<keyword evidence="2" id="KW-1185">Reference proteome</keyword>
<protein>
    <submittedName>
        <fullName evidence="1">Uncharacterized protein</fullName>
    </submittedName>
</protein>